<evidence type="ECO:0000313" key="1">
    <source>
        <dbReference type="EMBL" id="MDV7178203.1"/>
    </source>
</evidence>
<protein>
    <submittedName>
        <fullName evidence="1">Uncharacterized protein</fullName>
    </submittedName>
</protein>
<evidence type="ECO:0000313" key="2">
    <source>
        <dbReference type="Proteomes" id="UP001185728"/>
    </source>
</evidence>
<sequence length="405" mass="43528">MGYAARRKREQRALRREARNLGTGLELLVAPSPTSGPGAKFLDRDLSLIRAGLLYADRVELLSPSALMLSGVASISDPTAMIALLNQLDADTLAHLGLRGDPAKFQAVLLQLQATMRLSREQRRSLTAAQRSALDEVHARLEQAVSQPTTRAKLESMLEEAGAPELVEALDAGVLRVRTDIGAADPEAMFASYLEALRAALVSPTTNLLVDDQVASVARALIESGQVSPNQLAVARASRARSGAGLISHLPAFLGADVTSVLSARAELEAPLGRYRSAVSELTERMKLGPFDEGHGDEIADFWRDEVRPTVDSLRADLSVSRLTRDAALNVASDTKALFSGGAVFFGLDWVAEAPTMAAAAAGTVATTVKVAADAYKGRQQRREDAKSHGMFYLLELDRRLQHRE</sequence>
<dbReference type="Proteomes" id="UP001185728">
    <property type="component" value="Unassembled WGS sequence"/>
</dbReference>
<name>A0AAP5T968_9MICC</name>
<dbReference type="RefSeq" id="WP_135019865.1">
    <property type="nucleotide sequence ID" value="NZ_JAWLUK010000030.1"/>
</dbReference>
<comment type="caution">
    <text evidence="1">The sequence shown here is derived from an EMBL/GenBank/DDBJ whole genome shotgun (WGS) entry which is preliminary data.</text>
</comment>
<proteinExistence type="predicted"/>
<reference evidence="1" key="1">
    <citation type="submission" date="2023-10" db="EMBL/GenBank/DDBJ databases">
        <title>Development of a sustainable strategy for remediation of hydrocarbon-contaminated territories based on the waste exchange concept.</title>
        <authorList>
            <person name="Krivoruchko A."/>
        </authorList>
    </citation>
    <scope>NUCLEOTIDE SEQUENCE</scope>
    <source>
        <strain evidence="1">IEGM 1325</strain>
    </source>
</reference>
<accession>A0AAP5T968</accession>
<gene>
    <name evidence="1" type="ORF">R4064_11300</name>
</gene>
<dbReference type="AlphaFoldDB" id="A0AAP5T968"/>
<dbReference type="EMBL" id="JAWLUK010000030">
    <property type="protein sequence ID" value="MDV7178203.1"/>
    <property type="molecule type" value="Genomic_DNA"/>
</dbReference>
<organism evidence="1 2">
    <name type="scientific">Micrococcus yunnanensis</name>
    <dbReference type="NCBI Taxonomy" id="566027"/>
    <lineage>
        <taxon>Bacteria</taxon>
        <taxon>Bacillati</taxon>
        <taxon>Actinomycetota</taxon>
        <taxon>Actinomycetes</taxon>
        <taxon>Micrococcales</taxon>
        <taxon>Micrococcaceae</taxon>
        <taxon>Micrococcus</taxon>
    </lineage>
</organism>